<dbReference type="AlphaFoldDB" id="A0A4R9C0M2"/>
<dbReference type="Proteomes" id="UP000297454">
    <property type="component" value="Unassembled WGS sequence"/>
</dbReference>
<keyword evidence="2" id="KW-1185">Reference proteome</keyword>
<dbReference type="OrthoDB" id="9758751at2"/>
<protein>
    <submittedName>
        <fullName evidence="1">DUF853 family protein</fullName>
    </submittedName>
</protein>
<reference evidence="1 2" key="1">
    <citation type="submission" date="2019-01" db="EMBL/GenBank/DDBJ databases">
        <title>Draft Genome Sequences of Helcococcus ovis Strains Isolated from the Uterus and Vagina of Dairy Cows with Metritis.</title>
        <authorList>
            <person name="Cunha F."/>
            <person name="Jeon S.J."/>
            <person name="Kutzer P."/>
            <person name="Galvao K.N."/>
        </authorList>
    </citation>
    <scope>NUCLEOTIDE SEQUENCE [LARGE SCALE GENOMIC DNA]</scope>
    <source>
        <strain evidence="1 2">KG-37</strain>
    </source>
</reference>
<organism evidence="1 2">
    <name type="scientific">Helcococcus ovis</name>
    <dbReference type="NCBI Taxonomy" id="72026"/>
    <lineage>
        <taxon>Bacteria</taxon>
        <taxon>Bacillati</taxon>
        <taxon>Bacillota</taxon>
        <taxon>Tissierellia</taxon>
        <taxon>Tissierellales</taxon>
        <taxon>Peptoniphilaceae</taxon>
        <taxon>Helcococcus</taxon>
    </lineage>
</organism>
<comment type="caution">
    <text evidence="1">The sequence shown here is derived from an EMBL/GenBank/DDBJ whole genome shotgun (WGS) entry which is preliminary data.</text>
</comment>
<sequence>MNINKNIGENKMTNSVVLVKDLSINLSKLNRHGFFTVATGSGKTVT</sequence>
<gene>
    <name evidence="1" type="ORF">EQF91_07880</name>
</gene>
<evidence type="ECO:0000313" key="2">
    <source>
        <dbReference type="Proteomes" id="UP000297454"/>
    </source>
</evidence>
<dbReference type="EMBL" id="SCFR01000042">
    <property type="protein sequence ID" value="TFF64328.1"/>
    <property type="molecule type" value="Genomic_DNA"/>
</dbReference>
<accession>A0A4R9C0M2</accession>
<proteinExistence type="predicted"/>
<name>A0A4R9C0M2_9FIRM</name>
<evidence type="ECO:0000313" key="1">
    <source>
        <dbReference type="EMBL" id="TFF64328.1"/>
    </source>
</evidence>